<evidence type="ECO:0000259" key="2">
    <source>
        <dbReference type="Pfam" id="PF23866"/>
    </source>
</evidence>
<sequence length="416" mass="44221">MSWMIWVELRRSPAKWAFLLVLALGGGLMWAWGQGWYLVWPEASAMAANASTYFAAAILAGMAAWSAQRDVRNGMRDQLTVVARRHWQTESAHLTATLIYAWSGIVVFSIAAILVASGSAGAGFFWPSYPLSVFTTLTVCVASGHVVGRLWPSRITAPLVAAAVLVIQFMTPTNAPFDFSAVTGPARLELNNEALLARCAFAAGVVVLAVLLRSTTAQSRSWARPLALLTSVAGLLAWVTLSGSLQVARTPPAKPLCAEPGAGAPMVCLWPENSVYLGTVLEAARRVSKAAGGAVPLPKVYYDSGLKPDGTLHPYFTALPEVDAITTSMALSGFLPPGKCPDTSDAAMAARYDIGGSVWVWHAAVAKGVRQVGTDDSFILPPAVAKEVDAILAKPMAEQRAWAKKQVKRTWVGCNG</sequence>
<reference evidence="3 4" key="1">
    <citation type="submission" date="2020-07" db="EMBL/GenBank/DDBJ databases">
        <title>Sequencing the genomes of 1000 actinobacteria strains.</title>
        <authorList>
            <person name="Klenk H.-P."/>
        </authorList>
    </citation>
    <scope>NUCLEOTIDE SEQUENCE [LARGE SCALE GENOMIC DNA]</scope>
    <source>
        <strain evidence="3 4">DSM 45763</strain>
    </source>
</reference>
<accession>A0A852UTM8</accession>
<feature type="domain" description="DUF7224" evidence="2">
    <location>
        <begin position="267"/>
        <end position="408"/>
    </location>
</feature>
<feature type="transmembrane region" description="Helical" evidence="1">
    <location>
        <begin position="129"/>
        <end position="148"/>
    </location>
</feature>
<evidence type="ECO:0000313" key="3">
    <source>
        <dbReference type="EMBL" id="NYF40602.1"/>
    </source>
</evidence>
<keyword evidence="1" id="KW-1133">Transmembrane helix</keyword>
<evidence type="ECO:0000256" key="1">
    <source>
        <dbReference type="SAM" id="Phobius"/>
    </source>
</evidence>
<protein>
    <recommendedName>
        <fullName evidence="2">DUF7224 domain-containing protein</fullName>
    </recommendedName>
</protein>
<feature type="transmembrane region" description="Helical" evidence="1">
    <location>
        <begin position="195"/>
        <end position="214"/>
    </location>
</feature>
<keyword evidence="4" id="KW-1185">Reference proteome</keyword>
<evidence type="ECO:0000313" key="4">
    <source>
        <dbReference type="Proteomes" id="UP000576393"/>
    </source>
</evidence>
<name>A0A852UTM8_9ACTN</name>
<feature type="transmembrane region" description="Helical" evidence="1">
    <location>
        <begin position="43"/>
        <end position="67"/>
    </location>
</feature>
<keyword evidence="1" id="KW-0472">Membrane</keyword>
<gene>
    <name evidence="3" type="ORF">HDA43_002761</name>
</gene>
<dbReference type="EMBL" id="JACCCO010000001">
    <property type="protein sequence ID" value="NYF40602.1"/>
    <property type="molecule type" value="Genomic_DNA"/>
</dbReference>
<dbReference type="AlphaFoldDB" id="A0A852UTM8"/>
<dbReference type="Proteomes" id="UP000576393">
    <property type="component" value="Unassembled WGS sequence"/>
</dbReference>
<feature type="transmembrane region" description="Helical" evidence="1">
    <location>
        <begin position="155"/>
        <end position="175"/>
    </location>
</feature>
<feature type="transmembrane region" description="Helical" evidence="1">
    <location>
        <begin position="94"/>
        <end position="117"/>
    </location>
</feature>
<dbReference type="RefSeq" id="WP_179820541.1">
    <property type="nucleotide sequence ID" value="NZ_JACCCO010000001.1"/>
</dbReference>
<keyword evidence="1" id="KW-0812">Transmembrane</keyword>
<comment type="caution">
    <text evidence="3">The sequence shown here is derived from an EMBL/GenBank/DDBJ whole genome shotgun (WGS) entry which is preliminary data.</text>
</comment>
<dbReference type="Pfam" id="PF23866">
    <property type="entry name" value="DUF7224"/>
    <property type="match status" value="1"/>
</dbReference>
<proteinExistence type="predicted"/>
<organism evidence="3 4">
    <name type="scientific">Streptosporangium sandarakinum</name>
    <dbReference type="NCBI Taxonomy" id="1260955"/>
    <lineage>
        <taxon>Bacteria</taxon>
        <taxon>Bacillati</taxon>
        <taxon>Actinomycetota</taxon>
        <taxon>Actinomycetes</taxon>
        <taxon>Streptosporangiales</taxon>
        <taxon>Streptosporangiaceae</taxon>
        <taxon>Streptosporangium</taxon>
    </lineage>
</organism>
<feature type="transmembrane region" description="Helical" evidence="1">
    <location>
        <begin position="226"/>
        <end position="245"/>
    </location>
</feature>
<dbReference type="InterPro" id="IPR055648">
    <property type="entry name" value="DUF7224"/>
</dbReference>